<accession>A0A2M7SDT3</accession>
<dbReference type="Proteomes" id="UP000229307">
    <property type="component" value="Unassembled WGS sequence"/>
</dbReference>
<dbReference type="EMBL" id="PFMR01000091">
    <property type="protein sequence ID" value="PIZ17697.1"/>
    <property type="molecule type" value="Genomic_DNA"/>
</dbReference>
<feature type="non-terminal residue" evidence="1">
    <location>
        <position position="140"/>
    </location>
</feature>
<evidence type="ECO:0000313" key="2">
    <source>
        <dbReference type="Proteomes" id="UP000229307"/>
    </source>
</evidence>
<name>A0A2M7SDT3_9BACT</name>
<gene>
    <name evidence="1" type="ORF">COY52_03325</name>
</gene>
<organism evidence="1 2">
    <name type="scientific">Candidatus Desantisbacteria bacterium CG_4_10_14_0_8_um_filter_48_22</name>
    <dbReference type="NCBI Taxonomy" id="1974543"/>
    <lineage>
        <taxon>Bacteria</taxon>
        <taxon>Candidatus Desantisiibacteriota</taxon>
    </lineage>
</organism>
<comment type="caution">
    <text evidence="1">The sequence shown here is derived from an EMBL/GenBank/DDBJ whole genome shotgun (WGS) entry which is preliminary data.</text>
</comment>
<reference evidence="2" key="1">
    <citation type="submission" date="2017-09" db="EMBL/GenBank/DDBJ databases">
        <title>Depth-based differentiation of microbial function through sediment-hosted aquifers and enrichment of novel symbionts in the deep terrestrial subsurface.</title>
        <authorList>
            <person name="Probst A.J."/>
            <person name="Ladd B."/>
            <person name="Jarett J.K."/>
            <person name="Geller-Mcgrath D.E."/>
            <person name="Sieber C.M.K."/>
            <person name="Emerson J.B."/>
            <person name="Anantharaman K."/>
            <person name="Thomas B.C."/>
            <person name="Malmstrom R."/>
            <person name="Stieglmeier M."/>
            <person name="Klingl A."/>
            <person name="Woyke T."/>
            <person name="Ryan C.M."/>
            <person name="Banfield J.F."/>
        </authorList>
    </citation>
    <scope>NUCLEOTIDE SEQUENCE [LARGE SCALE GENOMIC DNA]</scope>
</reference>
<proteinExistence type="predicted"/>
<evidence type="ECO:0000313" key="1">
    <source>
        <dbReference type="EMBL" id="PIZ17697.1"/>
    </source>
</evidence>
<protein>
    <submittedName>
        <fullName evidence="1">Uncharacterized protein</fullName>
    </submittedName>
</protein>
<dbReference type="AlphaFoldDB" id="A0A2M7SDT3"/>
<sequence length="140" mass="15903">MISKERVRKAIEHAQTDRVPIDFSARQEVYEKLGGILGLKPGESVEQRLEVDLRGVGPAIKRSASPLCYADPTIKVENNVYFDIWGVGFRQNRTESGEYMDLCFNPLKKISGVKELDDHPWPAADMWDYSSLFDQANANR</sequence>